<dbReference type="STRING" id="87541.AWM71_03515"/>
<dbReference type="InterPro" id="IPR038477">
    <property type="entry name" value="ASST_N_sf"/>
</dbReference>
<evidence type="ECO:0000313" key="3">
    <source>
        <dbReference type="Proteomes" id="UP000070422"/>
    </source>
</evidence>
<dbReference type="Pfam" id="PF17425">
    <property type="entry name" value="Arylsulfotran_N"/>
    <property type="match status" value="1"/>
</dbReference>
<accession>A0A133Y078</accession>
<protein>
    <recommendedName>
        <fullName evidence="1">Arylsulfotransferase N-terminal domain-containing protein</fullName>
    </recommendedName>
</protein>
<dbReference type="PANTHER" id="PTHR35340">
    <property type="entry name" value="PQQ ENZYME REPEAT PROTEIN-RELATED"/>
    <property type="match status" value="1"/>
</dbReference>
<dbReference type="Pfam" id="PF05935">
    <property type="entry name" value="Arylsulfotrans"/>
    <property type="match status" value="1"/>
</dbReference>
<gene>
    <name evidence="2" type="ORF">HMPREF3187_00770</name>
</gene>
<evidence type="ECO:0000259" key="1">
    <source>
        <dbReference type="Pfam" id="PF17425"/>
    </source>
</evidence>
<feature type="domain" description="Arylsulfotransferase N-terminal" evidence="1">
    <location>
        <begin position="37"/>
        <end position="116"/>
    </location>
</feature>
<dbReference type="RefSeq" id="WP_060936739.1">
    <property type="nucleotide sequence ID" value="NZ_JASOZP010000015.1"/>
</dbReference>
<dbReference type="InterPro" id="IPR010262">
    <property type="entry name" value="Arylsulfotransferase_bact"/>
</dbReference>
<dbReference type="OrthoDB" id="264813at2"/>
<dbReference type="PANTHER" id="PTHR35340:SF10">
    <property type="entry name" value="CYTOPLASMIC PROTEIN"/>
    <property type="match status" value="1"/>
</dbReference>
<dbReference type="Proteomes" id="UP000070422">
    <property type="component" value="Unassembled WGS sequence"/>
</dbReference>
<name>A0A133Y078_9LACT</name>
<dbReference type="InterPro" id="IPR035391">
    <property type="entry name" value="Arylsulfotran_N"/>
</dbReference>
<dbReference type="PATRIC" id="fig|87541.4.peg.765"/>
<dbReference type="InterPro" id="IPR053143">
    <property type="entry name" value="Arylsulfate_ST"/>
</dbReference>
<proteinExistence type="predicted"/>
<reference evidence="2 3" key="1">
    <citation type="submission" date="2016-01" db="EMBL/GenBank/DDBJ databases">
        <authorList>
            <person name="Oliw E.H."/>
        </authorList>
    </citation>
    <scope>NUCLEOTIDE SEQUENCE [LARGE SCALE GENOMIC DNA]</scope>
    <source>
        <strain evidence="2 3">KA00635</strain>
    </source>
</reference>
<evidence type="ECO:0000313" key="2">
    <source>
        <dbReference type="EMBL" id="KXB36594.1"/>
    </source>
</evidence>
<organism evidence="2 3">
    <name type="scientific">Aerococcus christensenii</name>
    <dbReference type="NCBI Taxonomy" id="87541"/>
    <lineage>
        <taxon>Bacteria</taxon>
        <taxon>Bacillati</taxon>
        <taxon>Bacillota</taxon>
        <taxon>Bacilli</taxon>
        <taxon>Lactobacillales</taxon>
        <taxon>Aerococcaceae</taxon>
        <taxon>Aerococcus</taxon>
    </lineage>
</organism>
<dbReference type="Gene3D" id="2.60.40.3100">
    <property type="entry name" value="Arylsulphate sulphotransferase monomer, N-terminal domain"/>
    <property type="match status" value="1"/>
</dbReference>
<dbReference type="GO" id="GO:0004062">
    <property type="term" value="F:aryl sulfotransferase activity"/>
    <property type="evidence" value="ECO:0007669"/>
    <property type="project" value="InterPro"/>
</dbReference>
<dbReference type="EMBL" id="LSCQ01000040">
    <property type="protein sequence ID" value="KXB36594.1"/>
    <property type="molecule type" value="Genomic_DNA"/>
</dbReference>
<sequence>MTVTYEYKQHLIEQQAKSEELMLEEFHQGHYTMEDPLIKVNPYLINPLAAVILFETEEETAITVRVKGKKKEQDFYHSFGRAKEHVLPIIGLYSDYENQIEIYPWQKYDEKVTVTIQTEAVKQDSLVESMETTPAYMQDNVLMMGPAISDLAMAVDSAGDVRMALTVPMAWDIKRQKNGNLIMGSERVIRMPYFVSGLYEFSPVGKIYREVRVPRGYHHDQVRLPNGDFLALSCDIENGTVEDQLLVIDGVTGHEKRHINYRNFIRPGASKSGSWSDEDWFHCNAVWYDENTHSITLSGRHINAMVNIDFDTEKLNWIISDPEGWPEEYHSYIFKPKGDKFEWPYEQHAVSITPLGDVMCFDNHHYGSSKKENYLAAKDSYSRGVKYRIDTDTMEIEQIWQYGKERGSEFFSPYICNTTYYNEGHYLIHSGGIAYDGEGNPSEDLGPFAALDDPNAKMEAITVEVANGKKELELRVASNYYRATKMPLYAKAGNNLSLGRGTIQGSLGITSQIDLDIPCEETGEDLPKSCEGRIVDEMDMFTFYAKFESGQMVLLVLEGEKETRRYFISTSKGKRGAMCTGTFLPGDDRDTRTAVSKEGLEGTYKVSVIVDDKKYQTGITIHA</sequence>
<comment type="caution">
    <text evidence="2">The sequence shown here is derived from an EMBL/GenBank/DDBJ whole genome shotgun (WGS) entry which is preliminary data.</text>
</comment>
<dbReference type="AlphaFoldDB" id="A0A133Y078"/>